<reference evidence="2" key="1">
    <citation type="submission" date="2018-11" db="EMBL/GenBank/DDBJ databases">
        <authorList>
            <consortium name="Pathogen Informatics"/>
        </authorList>
    </citation>
    <scope>NUCLEOTIDE SEQUENCE</scope>
</reference>
<accession>A0A3S5B6L0</accession>
<evidence type="ECO:0000256" key="1">
    <source>
        <dbReference type="SAM" id="MobiDB-lite"/>
    </source>
</evidence>
<keyword evidence="3" id="KW-1185">Reference proteome</keyword>
<sequence>MSDSSDSNSKTCRARTLHCLSPADFSSQLINQPEVLRTFTEFTEPLSNARSSNNLLHPSAQLGELTATTTSLPLGGVYQVPDINNSTARCMAAVAAGAGPMLVRLISRASFAEKTGILREFIKSESKTSSDNRKSPVLFGSKNDMPEVTTDQLIHPR</sequence>
<comment type="caution">
    <text evidence="2">The sequence shown here is derived from an EMBL/GenBank/DDBJ whole genome shotgun (WGS) entry which is preliminary data.</text>
</comment>
<proteinExistence type="predicted"/>
<organism evidence="2 3">
    <name type="scientific">Protopolystoma xenopodis</name>
    <dbReference type="NCBI Taxonomy" id="117903"/>
    <lineage>
        <taxon>Eukaryota</taxon>
        <taxon>Metazoa</taxon>
        <taxon>Spiralia</taxon>
        <taxon>Lophotrochozoa</taxon>
        <taxon>Platyhelminthes</taxon>
        <taxon>Monogenea</taxon>
        <taxon>Polyopisthocotylea</taxon>
        <taxon>Polystomatidea</taxon>
        <taxon>Polystomatidae</taxon>
        <taxon>Protopolystoma</taxon>
    </lineage>
</organism>
<feature type="region of interest" description="Disordered" evidence="1">
    <location>
        <begin position="125"/>
        <end position="157"/>
    </location>
</feature>
<feature type="non-terminal residue" evidence="2">
    <location>
        <position position="157"/>
    </location>
</feature>
<gene>
    <name evidence="2" type="ORF">PXEA_LOCUS31420</name>
</gene>
<feature type="compositionally biased region" description="Basic and acidic residues" evidence="1">
    <location>
        <begin position="125"/>
        <end position="134"/>
    </location>
</feature>
<dbReference type="EMBL" id="CAAALY010256508">
    <property type="protein sequence ID" value="VEL37980.1"/>
    <property type="molecule type" value="Genomic_DNA"/>
</dbReference>
<protein>
    <submittedName>
        <fullName evidence="2">Uncharacterized protein</fullName>
    </submittedName>
</protein>
<dbReference type="AlphaFoldDB" id="A0A3S5B6L0"/>
<evidence type="ECO:0000313" key="3">
    <source>
        <dbReference type="Proteomes" id="UP000784294"/>
    </source>
</evidence>
<evidence type="ECO:0000313" key="2">
    <source>
        <dbReference type="EMBL" id="VEL37980.1"/>
    </source>
</evidence>
<dbReference type="Proteomes" id="UP000784294">
    <property type="component" value="Unassembled WGS sequence"/>
</dbReference>
<name>A0A3S5B6L0_9PLAT</name>